<keyword evidence="2" id="KW-1185">Reference proteome</keyword>
<protein>
    <submittedName>
        <fullName evidence="1">Uncharacterized protein</fullName>
    </submittedName>
</protein>
<reference evidence="1 2" key="1">
    <citation type="submission" date="2019-04" db="EMBL/GenBank/DDBJ databases">
        <title>An improved genome assembly and genetic linkage map for asparagus bean, Vigna unguiculata ssp. sesquipedialis.</title>
        <authorList>
            <person name="Xia Q."/>
            <person name="Zhang R."/>
            <person name="Dong Y."/>
        </authorList>
    </citation>
    <scope>NUCLEOTIDE SEQUENCE [LARGE SCALE GENOMIC DNA]</scope>
    <source>
        <tissue evidence="1">Leaf</tissue>
    </source>
</reference>
<evidence type="ECO:0000313" key="2">
    <source>
        <dbReference type="Proteomes" id="UP000501690"/>
    </source>
</evidence>
<proteinExistence type="predicted"/>
<organism evidence="1 2">
    <name type="scientific">Vigna unguiculata</name>
    <name type="common">Cowpea</name>
    <dbReference type="NCBI Taxonomy" id="3917"/>
    <lineage>
        <taxon>Eukaryota</taxon>
        <taxon>Viridiplantae</taxon>
        <taxon>Streptophyta</taxon>
        <taxon>Embryophyta</taxon>
        <taxon>Tracheophyta</taxon>
        <taxon>Spermatophyta</taxon>
        <taxon>Magnoliopsida</taxon>
        <taxon>eudicotyledons</taxon>
        <taxon>Gunneridae</taxon>
        <taxon>Pentapetalae</taxon>
        <taxon>rosids</taxon>
        <taxon>fabids</taxon>
        <taxon>Fabales</taxon>
        <taxon>Fabaceae</taxon>
        <taxon>Papilionoideae</taxon>
        <taxon>50 kb inversion clade</taxon>
        <taxon>NPAAA clade</taxon>
        <taxon>indigoferoid/millettioid clade</taxon>
        <taxon>Phaseoleae</taxon>
        <taxon>Vigna</taxon>
    </lineage>
</organism>
<dbReference type="EMBL" id="CP039348">
    <property type="protein sequence ID" value="QCD89188.1"/>
    <property type="molecule type" value="Genomic_DNA"/>
</dbReference>
<accession>A0A4D6LL39</accession>
<gene>
    <name evidence="1" type="ORF">DEO72_LG4g127</name>
</gene>
<name>A0A4D6LL39_VIGUN</name>
<dbReference type="Proteomes" id="UP000501690">
    <property type="component" value="Linkage Group LG4"/>
</dbReference>
<dbReference type="AlphaFoldDB" id="A0A4D6LL39"/>
<evidence type="ECO:0000313" key="1">
    <source>
        <dbReference type="EMBL" id="QCD89188.1"/>
    </source>
</evidence>
<sequence>MTAVTVAKMVQQGGYFCLFPVNMVAGRKSPELSQTLHPYQVEKECLVGHLHLLAIAGFTELAIPAMMVLGFQAHPQFAIAETLQWCA</sequence>